<organism evidence="4 5">
    <name type="scientific">Trichomonas vaginalis (strain ATCC PRA-98 / G3)</name>
    <dbReference type="NCBI Taxonomy" id="412133"/>
    <lineage>
        <taxon>Eukaryota</taxon>
        <taxon>Metamonada</taxon>
        <taxon>Parabasalia</taxon>
        <taxon>Trichomonadida</taxon>
        <taxon>Trichomonadidae</taxon>
        <taxon>Trichomonas</taxon>
    </lineage>
</organism>
<dbReference type="SUPFAM" id="SSF46689">
    <property type="entry name" value="Homeodomain-like"/>
    <property type="match status" value="1"/>
</dbReference>
<accession>A2G7Z3</accession>
<keyword evidence="4" id="KW-0238">DNA-binding</keyword>
<dbReference type="SMR" id="A2G7Z3"/>
<feature type="region of interest" description="Disordered" evidence="1">
    <location>
        <begin position="122"/>
        <end position="144"/>
    </location>
</feature>
<dbReference type="InParanoid" id="A2G7Z3"/>
<dbReference type="AlphaFoldDB" id="A2G7Z3"/>
<dbReference type="Pfam" id="PF00249">
    <property type="entry name" value="Myb_DNA-binding"/>
    <property type="match status" value="2"/>
</dbReference>
<sequence length="144" mass="17006">MNANFIYPMQYTYFSQKPPRKMFSPHEDVIIVTLANQQEKKDWKYIASHLPGRTPRQVRERFRNHLSPGLENGPWTREEDDLLRKLFKEYGSKWSLISSYFKSRSDTNVKNRWNSIAKMSSKMNSLKKTDASSIKNVSVKQSQE</sequence>
<feature type="domain" description="HTH myb-type" evidence="3">
    <location>
        <begin position="67"/>
        <end position="121"/>
    </location>
</feature>
<dbReference type="PANTHER" id="PTHR45614">
    <property type="entry name" value="MYB PROTEIN-RELATED"/>
    <property type="match status" value="1"/>
</dbReference>
<dbReference type="OrthoDB" id="652137at2759"/>
<dbReference type="InterPro" id="IPR009057">
    <property type="entry name" value="Homeodomain-like_sf"/>
</dbReference>
<dbReference type="CDD" id="cd00167">
    <property type="entry name" value="SANT"/>
    <property type="match status" value="2"/>
</dbReference>
<dbReference type="SMART" id="SM00717">
    <property type="entry name" value="SANT"/>
    <property type="match status" value="2"/>
</dbReference>
<dbReference type="GO" id="GO:0000981">
    <property type="term" value="F:DNA-binding transcription factor activity, RNA polymerase II-specific"/>
    <property type="evidence" value="ECO:0000318"/>
    <property type="project" value="GO_Central"/>
</dbReference>
<gene>
    <name evidence="4" type="ORF">TVAG_223060</name>
</gene>
<evidence type="ECO:0000259" key="2">
    <source>
        <dbReference type="PROSITE" id="PS50090"/>
    </source>
</evidence>
<dbReference type="Proteomes" id="UP000001542">
    <property type="component" value="Unassembled WGS sequence"/>
</dbReference>
<dbReference type="GO" id="GO:0005634">
    <property type="term" value="C:nucleus"/>
    <property type="evidence" value="ECO:0000318"/>
    <property type="project" value="GO_Central"/>
</dbReference>
<dbReference type="GO" id="GO:0006355">
    <property type="term" value="P:regulation of DNA-templated transcription"/>
    <property type="evidence" value="ECO:0000318"/>
    <property type="project" value="GO_Central"/>
</dbReference>
<dbReference type="InterPro" id="IPR017930">
    <property type="entry name" value="Myb_dom"/>
</dbReference>
<evidence type="ECO:0000256" key="1">
    <source>
        <dbReference type="SAM" id="MobiDB-lite"/>
    </source>
</evidence>
<dbReference type="Gene3D" id="1.10.10.60">
    <property type="entry name" value="Homeodomain-like"/>
    <property type="match status" value="2"/>
</dbReference>
<protein>
    <submittedName>
        <fullName evidence="4">Myb-like DNA-binding domain containing protein</fullName>
    </submittedName>
</protein>
<dbReference type="VEuPathDB" id="TrichDB:TVAG_223060"/>
<name>A2G7Z3_TRIV3</name>
<dbReference type="EMBL" id="DS114583">
    <property type="protein sequence ID" value="EAX86725.1"/>
    <property type="molecule type" value="Genomic_DNA"/>
</dbReference>
<evidence type="ECO:0000313" key="5">
    <source>
        <dbReference type="Proteomes" id="UP000001542"/>
    </source>
</evidence>
<dbReference type="PROSITE" id="PS51294">
    <property type="entry name" value="HTH_MYB"/>
    <property type="match status" value="2"/>
</dbReference>
<dbReference type="PROSITE" id="PS50090">
    <property type="entry name" value="MYB_LIKE"/>
    <property type="match status" value="2"/>
</dbReference>
<reference evidence="4" key="1">
    <citation type="submission" date="2006-10" db="EMBL/GenBank/DDBJ databases">
        <authorList>
            <person name="Amadeo P."/>
            <person name="Zhao Q."/>
            <person name="Wortman J."/>
            <person name="Fraser-Liggett C."/>
            <person name="Carlton J."/>
        </authorList>
    </citation>
    <scope>NUCLEOTIDE SEQUENCE</scope>
    <source>
        <strain evidence="4">G3</strain>
    </source>
</reference>
<dbReference type="eggNOG" id="KOG0048">
    <property type="taxonomic scope" value="Eukaryota"/>
</dbReference>
<dbReference type="VEuPathDB" id="TrichDB:TVAGG3_0374200"/>
<dbReference type="PANTHER" id="PTHR45614:SF253">
    <property type="entry name" value="CHROMOSOME UNDETERMINED SCAFFOLD_38, WHOLE GENOME SHOTGUN SEQUENCE"/>
    <property type="match status" value="1"/>
</dbReference>
<feature type="domain" description="Myb-like" evidence="2">
    <location>
        <begin position="15"/>
        <end position="66"/>
    </location>
</feature>
<dbReference type="InterPro" id="IPR050560">
    <property type="entry name" value="MYB_TF"/>
</dbReference>
<proteinExistence type="predicted"/>
<evidence type="ECO:0000259" key="3">
    <source>
        <dbReference type="PROSITE" id="PS51294"/>
    </source>
</evidence>
<feature type="domain" description="HTH myb-type" evidence="3">
    <location>
        <begin position="23"/>
        <end position="66"/>
    </location>
</feature>
<keyword evidence="5" id="KW-1185">Reference proteome</keyword>
<dbReference type="STRING" id="5722.A2G7Z3"/>
<reference evidence="4" key="2">
    <citation type="journal article" date="2007" name="Science">
        <title>Draft genome sequence of the sexually transmitted pathogen Trichomonas vaginalis.</title>
        <authorList>
            <person name="Carlton J.M."/>
            <person name="Hirt R.P."/>
            <person name="Silva J.C."/>
            <person name="Delcher A.L."/>
            <person name="Schatz M."/>
            <person name="Zhao Q."/>
            <person name="Wortman J.R."/>
            <person name="Bidwell S.L."/>
            <person name="Alsmark U.C.M."/>
            <person name="Besteiro S."/>
            <person name="Sicheritz-Ponten T."/>
            <person name="Noel C.J."/>
            <person name="Dacks J.B."/>
            <person name="Foster P.G."/>
            <person name="Simillion C."/>
            <person name="Van de Peer Y."/>
            <person name="Miranda-Saavedra D."/>
            <person name="Barton G.J."/>
            <person name="Westrop G.D."/>
            <person name="Mueller S."/>
            <person name="Dessi D."/>
            <person name="Fiori P.L."/>
            <person name="Ren Q."/>
            <person name="Paulsen I."/>
            <person name="Zhang H."/>
            <person name="Bastida-Corcuera F.D."/>
            <person name="Simoes-Barbosa A."/>
            <person name="Brown M.T."/>
            <person name="Hayes R.D."/>
            <person name="Mukherjee M."/>
            <person name="Okumura C.Y."/>
            <person name="Schneider R."/>
            <person name="Smith A.J."/>
            <person name="Vanacova S."/>
            <person name="Villalvazo M."/>
            <person name="Haas B.J."/>
            <person name="Pertea M."/>
            <person name="Feldblyum T.V."/>
            <person name="Utterback T.R."/>
            <person name="Shu C.L."/>
            <person name="Osoegawa K."/>
            <person name="de Jong P.J."/>
            <person name="Hrdy I."/>
            <person name="Horvathova L."/>
            <person name="Zubacova Z."/>
            <person name="Dolezal P."/>
            <person name="Malik S.B."/>
            <person name="Logsdon J.M. Jr."/>
            <person name="Henze K."/>
            <person name="Gupta A."/>
            <person name="Wang C.C."/>
            <person name="Dunne R.L."/>
            <person name="Upcroft J.A."/>
            <person name="Upcroft P."/>
            <person name="White O."/>
            <person name="Salzberg S.L."/>
            <person name="Tang P."/>
            <person name="Chiu C.-H."/>
            <person name="Lee Y.-S."/>
            <person name="Embley T.M."/>
            <person name="Coombs G.H."/>
            <person name="Mottram J.C."/>
            <person name="Tachezy J."/>
            <person name="Fraser-Liggett C.M."/>
            <person name="Johnson P.J."/>
        </authorList>
    </citation>
    <scope>NUCLEOTIDE SEQUENCE [LARGE SCALE GENOMIC DNA]</scope>
    <source>
        <strain evidence="4">G3</strain>
    </source>
</reference>
<feature type="domain" description="Myb-like" evidence="2">
    <location>
        <begin position="67"/>
        <end position="117"/>
    </location>
</feature>
<dbReference type="GO" id="GO:0000978">
    <property type="term" value="F:RNA polymerase II cis-regulatory region sequence-specific DNA binding"/>
    <property type="evidence" value="ECO:0000318"/>
    <property type="project" value="GO_Central"/>
</dbReference>
<dbReference type="InterPro" id="IPR001005">
    <property type="entry name" value="SANT/Myb"/>
</dbReference>
<evidence type="ECO:0000313" key="4">
    <source>
        <dbReference type="EMBL" id="EAX86725.1"/>
    </source>
</evidence>